<organism evidence="2 3">
    <name type="scientific">Sphingobacterium kitahiroshimense</name>
    <dbReference type="NCBI Taxonomy" id="470446"/>
    <lineage>
        <taxon>Bacteria</taxon>
        <taxon>Pseudomonadati</taxon>
        <taxon>Bacteroidota</taxon>
        <taxon>Sphingobacteriia</taxon>
        <taxon>Sphingobacteriales</taxon>
        <taxon>Sphingobacteriaceae</taxon>
        <taxon>Sphingobacterium</taxon>
    </lineage>
</organism>
<feature type="transmembrane region" description="Helical" evidence="1">
    <location>
        <begin position="62"/>
        <end position="80"/>
    </location>
</feature>
<evidence type="ECO:0000313" key="2">
    <source>
        <dbReference type="EMBL" id="MEN5377169.1"/>
    </source>
</evidence>
<accession>A0ABV0BUF2</accession>
<comment type="caution">
    <text evidence="2">The sequence shown here is derived from an EMBL/GenBank/DDBJ whole genome shotgun (WGS) entry which is preliminary data.</text>
</comment>
<reference evidence="2 3" key="1">
    <citation type="submission" date="2024-04" db="EMBL/GenBank/DDBJ databases">
        <title>WGS of bacteria from Torrens River.</title>
        <authorList>
            <person name="Wyrsch E.R."/>
            <person name="Drigo B."/>
        </authorList>
    </citation>
    <scope>NUCLEOTIDE SEQUENCE [LARGE SCALE GENOMIC DNA]</scope>
    <source>
        <strain evidence="2 3">TWI391</strain>
    </source>
</reference>
<evidence type="ECO:0008006" key="4">
    <source>
        <dbReference type="Google" id="ProtNLM"/>
    </source>
</evidence>
<keyword evidence="1" id="KW-0472">Membrane</keyword>
<keyword evidence="3" id="KW-1185">Reference proteome</keyword>
<protein>
    <recommendedName>
        <fullName evidence="4">Stationary phase survival protein SurE</fullName>
    </recommendedName>
</protein>
<gene>
    <name evidence="2" type="ORF">ABE541_07850</name>
</gene>
<dbReference type="Proteomes" id="UP001409291">
    <property type="component" value="Unassembled WGS sequence"/>
</dbReference>
<evidence type="ECO:0000256" key="1">
    <source>
        <dbReference type="SAM" id="Phobius"/>
    </source>
</evidence>
<name>A0ABV0BUF2_9SPHI</name>
<dbReference type="RefSeq" id="WP_132771731.1">
    <property type="nucleotide sequence ID" value="NZ_JAOQNK010000001.1"/>
</dbReference>
<dbReference type="EMBL" id="JBDJNQ010000003">
    <property type="protein sequence ID" value="MEN5377169.1"/>
    <property type="molecule type" value="Genomic_DNA"/>
</dbReference>
<sequence>MKNNLGIGILLGAIAPMIAYLLSTYTTLFEKTISEKPMLIYAIAVFINLLVIRFLFKGEKGALAKGVLVATFIATILYILTHKLSI</sequence>
<feature type="transmembrane region" description="Helical" evidence="1">
    <location>
        <begin position="6"/>
        <end position="26"/>
    </location>
</feature>
<evidence type="ECO:0000313" key="3">
    <source>
        <dbReference type="Proteomes" id="UP001409291"/>
    </source>
</evidence>
<keyword evidence="1" id="KW-0812">Transmembrane</keyword>
<keyword evidence="1" id="KW-1133">Transmembrane helix</keyword>
<proteinExistence type="predicted"/>
<feature type="transmembrane region" description="Helical" evidence="1">
    <location>
        <begin position="38"/>
        <end position="56"/>
    </location>
</feature>